<organism evidence="3 4">
    <name type="scientific">SAR324 cluster bacterium</name>
    <dbReference type="NCBI Taxonomy" id="2024889"/>
    <lineage>
        <taxon>Bacteria</taxon>
        <taxon>Deltaproteobacteria</taxon>
        <taxon>SAR324 cluster</taxon>
    </lineage>
</organism>
<proteinExistence type="predicted"/>
<dbReference type="Gene3D" id="3.40.50.2000">
    <property type="entry name" value="Glycogen Phosphorylase B"/>
    <property type="match status" value="2"/>
</dbReference>
<dbReference type="InterPro" id="IPR028098">
    <property type="entry name" value="Glyco_trans_4-like_N"/>
</dbReference>
<evidence type="ECO:0000259" key="2">
    <source>
        <dbReference type="Pfam" id="PF13439"/>
    </source>
</evidence>
<dbReference type="EMBL" id="JAAZON010000609">
    <property type="protein sequence ID" value="NMC64148.1"/>
    <property type="molecule type" value="Genomic_DNA"/>
</dbReference>
<evidence type="ECO:0000313" key="3">
    <source>
        <dbReference type="EMBL" id="NMC64148.1"/>
    </source>
</evidence>
<dbReference type="Proteomes" id="UP000524246">
    <property type="component" value="Unassembled WGS sequence"/>
</dbReference>
<name>A0A7X9FTQ8_9DELT</name>
<dbReference type="GO" id="GO:0016757">
    <property type="term" value="F:glycosyltransferase activity"/>
    <property type="evidence" value="ECO:0007669"/>
    <property type="project" value="InterPro"/>
</dbReference>
<comment type="caution">
    <text evidence="3">The sequence shown here is derived from an EMBL/GenBank/DDBJ whole genome shotgun (WGS) entry which is preliminary data.</text>
</comment>
<dbReference type="InterPro" id="IPR050194">
    <property type="entry name" value="Glycosyltransferase_grp1"/>
</dbReference>
<feature type="non-terminal residue" evidence="3">
    <location>
        <position position="1"/>
    </location>
</feature>
<sequence length="367" mass="40895">SFAPGGAEVYVRNLACKMKEKGVDQVIYVLDDAEDVRKDDKAAKSFQEEYIELLKKNSIGWGFIGSTARNNSIQGIVSIREIVKKEKPDVIHSHVSGISVYLVFANRRIPTVYTHHSTPLRHPLLHKHFLRKRITRYIAISDAGKKALLDIGISSSKISKIYNGIPLEEFQSKREISDRVRTLLAVGRLQRPKNYPMMLRSFNMVVCQCKEKGIEPPVLKIAGEGELKDDLKSLCVELKIQGHTFFLGIRRDIPKLLSESDIFVMSSDWEGLSIALIEALTSGIPIVATDVGGNGEIIENGVSGLLSKPGDAEQFANNIMRLIMNSNLRDTFASRAVNRAEIFSIENSAASHIELYKTIMASSNLQK</sequence>
<dbReference type="PANTHER" id="PTHR45947">
    <property type="entry name" value="SULFOQUINOVOSYL TRANSFERASE SQD2"/>
    <property type="match status" value="1"/>
</dbReference>
<evidence type="ECO:0000259" key="1">
    <source>
        <dbReference type="Pfam" id="PF00534"/>
    </source>
</evidence>
<gene>
    <name evidence="3" type="ORF">GYA55_13370</name>
</gene>
<accession>A0A7X9FTQ8</accession>
<dbReference type="CDD" id="cd03811">
    <property type="entry name" value="GT4_GT28_WabH-like"/>
    <property type="match status" value="1"/>
</dbReference>
<protein>
    <submittedName>
        <fullName evidence="3">Glycosyltransferase</fullName>
    </submittedName>
</protein>
<reference evidence="3 4" key="1">
    <citation type="journal article" date="2020" name="Biotechnol. Biofuels">
        <title>New insights from the biogas microbiome by comprehensive genome-resolved metagenomics of nearly 1600 species originating from multiple anaerobic digesters.</title>
        <authorList>
            <person name="Campanaro S."/>
            <person name="Treu L."/>
            <person name="Rodriguez-R L.M."/>
            <person name="Kovalovszki A."/>
            <person name="Ziels R.M."/>
            <person name="Maus I."/>
            <person name="Zhu X."/>
            <person name="Kougias P.G."/>
            <person name="Basile A."/>
            <person name="Luo G."/>
            <person name="Schluter A."/>
            <person name="Konstantinidis K.T."/>
            <person name="Angelidaki I."/>
        </authorList>
    </citation>
    <scope>NUCLEOTIDE SEQUENCE [LARGE SCALE GENOMIC DNA]</scope>
    <source>
        <strain evidence="3">AS27yjCOA_65</strain>
    </source>
</reference>
<dbReference type="AlphaFoldDB" id="A0A7X9FTQ8"/>
<keyword evidence="3" id="KW-0808">Transferase</keyword>
<dbReference type="SUPFAM" id="SSF53756">
    <property type="entry name" value="UDP-Glycosyltransferase/glycogen phosphorylase"/>
    <property type="match status" value="1"/>
</dbReference>
<dbReference type="InterPro" id="IPR001296">
    <property type="entry name" value="Glyco_trans_1"/>
</dbReference>
<dbReference type="PANTHER" id="PTHR45947:SF14">
    <property type="entry name" value="SLL1723 PROTEIN"/>
    <property type="match status" value="1"/>
</dbReference>
<dbReference type="Pfam" id="PF13439">
    <property type="entry name" value="Glyco_transf_4"/>
    <property type="match status" value="1"/>
</dbReference>
<feature type="domain" description="Glycosyl transferase family 1" evidence="1">
    <location>
        <begin position="169"/>
        <end position="336"/>
    </location>
</feature>
<dbReference type="Pfam" id="PF00534">
    <property type="entry name" value="Glycos_transf_1"/>
    <property type="match status" value="1"/>
</dbReference>
<evidence type="ECO:0000313" key="4">
    <source>
        <dbReference type="Proteomes" id="UP000524246"/>
    </source>
</evidence>
<feature type="domain" description="Glycosyltransferase subfamily 4-like N-terminal" evidence="2">
    <location>
        <begin position="4"/>
        <end position="168"/>
    </location>
</feature>